<feature type="binding site" evidence="3">
    <location>
        <begin position="3"/>
        <end position="8"/>
    </location>
    <ligand>
        <name>substrate</name>
    </ligand>
</feature>
<dbReference type="InterPro" id="IPR017939">
    <property type="entry name" value="G-Glutamylcylcotransferase"/>
</dbReference>
<dbReference type="AlphaFoldDB" id="A0A9X2FHR3"/>
<evidence type="ECO:0000256" key="1">
    <source>
        <dbReference type="ARBA" id="ARBA00023239"/>
    </source>
</evidence>
<keyword evidence="1" id="KW-0456">Lyase</keyword>
<dbReference type="PANTHER" id="PTHR12935:SF0">
    <property type="entry name" value="GAMMA-GLUTAMYLCYCLOTRANSFERASE"/>
    <property type="match status" value="1"/>
</dbReference>
<sequence>MKYFAYGSNMSVPRLKARVPSAAVHGVCELRGHTLRFHKVGMDGTAKCDAYFTGNDADRVEGVVYVLDPMKVDLLDQAEGAGRGYTRQQVEVFDEYGNRTQAFTYIATAIDSSLQPLCWYRHHVITGAKQHGLSDEYVTAIERVKVIRDADEVRLRRELAVYEGSDPG</sequence>
<feature type="active site" description="Proton acceptor" evidence="2">
    <location>
        <position position="79"/>
    </location>
</feature>
<organism evidence="4 5">
    <name type="scientific">Aeoliella straminimaris</name>
    <dbReference type="NCBI Taxonomy" id="2954799"/>
    <lineage>
        <taxon>Bacteria</taxon>
        <taxon>Pseudomonadati</taxon>
        <taxon>Planctomycetota</taxon>
        <taxon>Planctomycetia</taxon>
        <taxon>Pirellulales</taxon>
        <taxon>Lacipirellulaceae</taxon>
        <taxon>Aeoliella</taxon>
    </lineage>
</organism>
<feature type="binding site" evidence="3">
    <location>
        <position position="120"/>
    </location>
    <ligand>
        <name>substrate</name>
    </ligand>
</feature>
<name>A0A9X2FHR3_9BACT</name>
<evidence type="ECO:0000313" key="4">
    <source>
        <dbReference type="EMBL" id="MCO6047134.1"/>
    </source>
</evidence>
<dbReference type="Gene3D" id="3.10.490.10">
    <property type="entry name" value="Gamma-glutamyl cyclotransferase-like"/>
    <property type="match status" value="1"/>
</dbReference>
<gene>
    <name evidence="4" type="ORF">NG895_24820</name>
</gene>
<dbReference type="CDD" id="cd06661">
    <property type="entry name" value="GGCT_like"/>
    <property type="match status" value="1"/>
</dbReference>
<dbReference type="EMBL" id="JAMXLR010000089">
    <property type="protein sequence ID" value="MCO6047134.1"/>
    <property type="molecule type" value="Genomic_DNA"/>
</dbReference>
<dbReference type="InterPro" id="IPR036568">
    <property type="entry name" value="GGCT-like_sf"/>
</dbReference>
<dbReference type="Pfam" id="PF13772">
    <property type="entry name" value="AIG2_2"/>
    <property type="match status" value="1"/>
</dbReference>
<dbReference type="RefSeq" id="WP_252855247.1">
    <property type="nucleotide sequence ID" value="NZ_JAMXLR010000089.1"/>
</dbReference>
<protein>
    <submittedName>
        <fullName evidence="4">Gamma-glutamylcyclotransferase</fullName>
    </submittedName>
</protein>
<dbReference type="SUPFAM" id="SSF110857">
    <property type="entry name" value="Gamma-glutamyl cyclotransferase-like"/>
    <property type="match status" value="1"/>
</dbReference>
<accession>A0A9X2FHR3</accession>
<evidence type="ECO:0000256" key="3">
    <source>
        <dbReference type="PIRSR" id="PIRSR617939-2"/>
    </source>
</evidence>
<dbReference type="GO" id="GO:0003839">
    <property type="term" value="F:gamma-glutamylcyclotransferase activity"/>
    <property type="evidence" value="ECO:0007669"/>
    <property type="project" value="InterPro"/>
</dbReference>
<dbReference type="PANTHER" id="PTHR12935">
    <property type="entry name" value="GAMMA-GLUTAMYLCYCLOTRANSFERASE"/>
    <property type="match status" value="1"/>
</dbReference>
<comment type="caution">
    <text evidence="4">The sequence shown here is derived from an EMBL/GenBank/DDBJ whole genome shotgun (WGS) entry which is preliminary data.</text>
</comment>
<reference evidence="4" key="1">
    <citation type="submission" date="2022-06" db="EMBL/GenBank/DDBJ databases">
        <title>Aeoliella straminimaris, a novel planctomycete from sediments.</title>
        <authorList>
            <person name="Vitorino I.R."/>
            <person name="Lage O.M."/>
        </authorList>
    </citation>
    <scope>NUCLEOTIDE SEQUENCE</scope>
    <source>
        <strain evidence="4">ICT_H6.2</strain>
    </source>
</reference>
<evidence type="ECO:0000256" key="2">
    <source>
        <dbReference type="PIRSR" id="PIRSR617939-1"/>
    </source>
</evidence>
<keyword evidence="5" id="KW-1185">Reference proteome</keyword>
<evidence type="ECO:0000313" key="5">
    <source>
        <dbReference type="Proteomes" id="UP001155241"/>
    </source>
</evidence>
<proteinExistence type="predicted"/>
<dbReference type="InterPro" id="IPR013024">
    <property type="entry name" value="GGCT-like"/>
</dbReference>
<dbReference type="Proteomes" id="UP001155241">
    <property type="component" value="Unassembled WGS sequence"/>
</dbReference>